<evidence type="ECO:0000259" key="1">
    <source>
        <dbReference type="Pfam" id="PF14706"/>
    </source>
</evidence>
<dbReference type="Pfam" id="PF14706">
    <property type="entry name" value="Tnp_DNA_bind"/>
    <property type="match status" value="1"/>
</dbReference>
<evidence type="ECO:0000313" key="3">
    <source>
        <dbReference type="Proteomes" id="UP001629230"/>
    </source>
</evidence>
<dbReference type="Gene3D" id="3.90.350.10">
    <property type="entry name" value="Transposase Inhibitor Protein From Tn5, Chain A, domain 1"/>
    <property type="match status" value="1"/>
</dbReference>
<feature type="domain" description="Transposase Tn5-like N-terminal" evidence="1">
    <location>
        <begin position="8"/>
        <end position="65"/>
    </location>
</feature>
<proteinExistence type="predicted"/>
<gene>
    <name evidence="2" type="ORF">PQR57_41070</name>
</gene>
<dbReference type="EMBL" id="JAQQEZ010000058">
    <property type="protein sequence ID" value="MFM0007334.1"/>
    <property type="molecule type" value="Genomic_DNA"/>
</dbReference>
<dbReference type="Proteomes" id="UP001629230">
    <property type="component" value="Unassembled WGS sequence"/>
</dbReference>
<dbReference type="SUPFAM" id="SSF53098">
    <property type="entry name" value="Ribonuclease H-like"/>
    <property type="match status" value="1"/>
</dbReference>
<reference evidence="2 3" key="1">
    <citation type="journal article" date="2024" name="Chem. Sci.">
        <title>Discovery of megapolipeptins by genome mining of a Burkholderiales bacteria collection.</title>
        <authorList>
            <person name="Paulo B.S."/>
            <person name="Recchia M.J.J."/>
            <person name="Lee S."/>
            <person name="Fergusson C.H."/>
            <person name="Romanowski S.B."/>
            <person name="Hernandez A."/>
            <person name="Krull N."/>
            <person name="Liu D.Y."/>
            <person name="Cavanagh H."/>
            <person name="Bos A."/>
            <person name="Gray C.A."/>
            <person name="Murphy B.T."/>
            <person name="Linington R.G."/>
            <person name="Eustaquio A.S."/>
        </authorList>
    </citation>
    <scope>NUCLEOTIDE SEQUENCE [LARGE SCALE GENOMIC DNA]</scope>
    <source>
        <strain evidence="2 3">RL17-350-BIC-A</strain>
    </source>
</reference>
<dbReference type="PANTHER" id="PTHR37319">
    <property type="entry name" value="TRANSPOSASE"/>
    <property type="match status" value="1"/>
</dbReference>
<accession>A0ABW9B4K7</accession>
<dbReference type="PANTHER" id="PTHR37319:SF1">
    <property type="entry name" value="TRANSPOSASE TN5 DIMERISATION DOMAIN-CONTAINING PROTEIN"/>
    <property type="match status" value="1"/>
</dbReference>
<name>A0ABW9B4K7_9BURK</name>
<dbReference type="RefSeq" id="WP_408181929.1">
    <property type="nucleotide sequence ID" value="NZ_JAQQEZ010000058.1"/>
</dbReference>
<dbReference type="InterPro" id="IPR047768">
    <property type="entry name" value="Tn5p-like"/>
</dbReference>
<comment type="caution">
    <text evidence="2">The sequence shown here is derived from an EMBL/GenBank/DDBJ whole genome shotgun (WGS) entry which is preliminary data.</text>
</comment>
<evidence type="ECO:0000313" key="2">
    <source>
        <dbReference type="EMBL" id="MFM0007334.1"/>
    </source>
</evidence>
<organism evidence="2 3">
    <name type="scientific">Paraburkholderia dipogonis</name>
    <dbReference type="NCBI Taxonomy" id="1211383"/>
    <lineage>
        <taxon>Bacteria</taxon>
        <taxon>Pseudomonadati</taxon>
        <taxon>Pseudomonadota</taxon>
        <taxon>Betaproteobacteria</taxon>
        <taxon>Burkholderiales</taxon>
        <taxon>Burkholderiaceae</taxon>
        <taxon>Paraburkholderia</taxon>
    </lineage>
</organism>
<keyword evidence="2" id="KW-0238">DNA-binding</keyword>
<dbReference type="Gene3D" id="1.10.246.40">
    <property type="entry name" value="Tn5 transposase, domain 1"/>
    <property type="match status" value="1"/>
</dbReference>
<dbReference type="InterPro" id="IPR014735">
    <property type="entry name" value="Transposase_Tn5-like_N"/>
</dbReference>
<keyword evidence="3" id="KW-1185">Reference proteome</keyword>
<sequence length="237" mass="26192">MVDENETDDWASAEFGEANLGDARLAQRFLAPARRLACSPQGSFPQSLKPAELKAAYRFFDNTQVDTNGILAPHIAQTLDRMRQVPIVLAVQDTTEFNLSHLHATEGLGRGTGNNEQGFMMHSLLAVTPEGLPLGVLGMKTWVRPEEVFGKRAPAVTRPIEQKESIKWLEGIEHLAALKVRCAQTPFVCVGDRESDLYELFSAERLEIGGVLWKAGLEVRQRNVLSDDQVEGRIALA</sequence>
<dbReference type="GO" id="GO:0003677">
    <property type="term" value="F:DNA binding"/>
    <property type="evidence" value="ECO:0007669"/>
    <property type="project" value="UniProtKB-KW"/>
</dbReference>
<dbReference type="InterPro" id="IPR012337">
    <property type="entry name" value="RNaseH-like_sf"/>
</dbReference>
<dbReference type="InterPro" id="IPR038215">
    <property type="entry name" value="TN5-like_N_sf"/>
</dbReference>
<protein>
    <submittedName>
        <fullName evidence="2">Transposase DNA-binding-containing protein</fullName>
    </submittedName>
</protein>